<keyword evidence="2" id="KW-1185">Reference proteome</keyword>
<proteinExistence type="predicted"/>
<name>A0A497ZV99_9RHOB</name>
<gene>
    <name evidence="1" type="ORF">CLV75_1129</name>
</gene>
<reference evidence="1 2" key="1">
    <citation type="submission" date="2018-10" db="EMBL/GenBank/DDBJ databases">
        <title>Genomic Encyclopedia of Archaeal and Bacterial Type Strains, Phase II (KMG-II): from individual species to whole genera.</title>
        <authorList>
            <person name="Goeker M."/>
        </authorList>
    </citation>
    <scope>NUCLEOTIDE SEQUENCE [LARGE SCALE GENOMIC DNA]</scope>
    <source>
        <strain evidence="1 2">DSM 29317</strain>
    </source>
</reference>
<evidence type="ECO:0000313" key="1">
    <source>
        <dbReference type="EMBL" id="RLK11134.1"/>
    </source>
</evidence>
<evidence type="ECO:0000313" key="2">
    <source>
        <dbReference type="Proteomes" id="UP000271700"/>
    </source>
</evidence>
<dbReference type="EMBL" id="RCCT01000001">
    <property type="protein sequence ID" value="RLK11134.1"/>
    <property type="molecule type" value="Genomic_DNA"/>
</dbReference>
<accession>A0A497ZV99</accession>
<sequence length="118" mass="12851">MGIQEHMEGTGPILARSAATEMDCESAALLRAAIRPIFISAASWAGLTDILRDKGYRLAFRQGRLCISDRATDERICGLRFLGFELAELVRRFGRPIVVARGSEADGDILTARPTSAN</sequence>
<dbReference type="RefSeq" id="WP_010441954.1">
    <property type="nucleotide sequence ID" value="NZ_AEYW01000013.1"/>
</dbReference>
<dbReference type="AlphaFoldDB" id="A0A497ZV99"/>
<organism evidence="1 2">
    <name type="scientific">Ruegeria conchae</name>
    <dbReference type="NCBI Taxonomy" id="981384"/>
    <lineage>
        <taxon>Bacteria</taxon>
        <taxon>Pseudomonadati</taxon>
        <taxon>Pseudomonadota</taxon>
        <taxon>Alphaproteobacteria</taxon>
        <taxon>Rhodobacterales</taxon>
        <taxon>Roseobacteraceae</taxon>
        <taxon>Ruegeria</taxon>
    </lineage>
</organism>
<dbReference type="STRING" id="981384.GCA_000192475_01869"/>
<protein>
    <submittedName>
        <fullName evidence="1">Uncharacterized protein</fullName>
    </submittedName>
</protein>
<comment type="caution">
    <text evidence="1">The sequence shown here is derived from an EMBL/GenBank/DDBJ whole genome shotgun (WGS) entry which is preliminary data.</text>
</comment>
<dbReference type="Proteomes" id="UP000271700">
    <property type="component" value="Unassembled WGS sequence"/>
</dbReference>
<dbReference type="OrthoDB" id="7866873at2"/>